<proteinExistence type="predicted"/>
<keyword evidence="7 8" id="KW-0472">Membrane</keyword>
<dbReference type="STRING" id="1802694.A2918_00015"/>
<evidence type="ECO:0000256" key="5">
    <source>
        <dbReference type="ARBA" id="ARBA00022692"/>
    </source>
</evidence>
<evidence type="ECO:0000256" key="4">
    <source>
        <dbReference type="ARBA" id="ARBA00022679"/>
    </source>
</evidence>
<evidence type="ECO:0000256" key="1">
    <source>
        <dbReference type="ARBA" id="ARBA00004651"/>
    </source>
</evidence>
<keyword evidence="6 8" id="KW-1133">Transmembrane helix</keyword>
<evidence type="ECO:0000256" key="7">
    <source>
        <dbReference type="ARBA" id="ARBA00023136"/>
    </source>
</evidence>
<name>A0A1F8GA94_9BACT</name>
<sequence length="608" mass="68686">MAKISNIAVLVVLVALALSITSLWDDSFIVDEIPHVGAGYSYITKGDYRLNPEHPPLAKDLAGLVLSLLPVNQSAFSTQYWLSDINGQWNFGRTLIYNPSNNVDLLARTAKSAMLLFFVLSAVLIYRFANERYGKAAALIATILFSFSPTVLAHSRFVTTDMPALFGVLLGTYFFIKYLQKPSRKTFWLAAIAFGIAQLTKFSVVLLAPLFILMVIAWLFANSFSFKSSAVLFVRSLVLMAMGIILVVWPVYALHTMNYPLAKQKSDSAYNLGSYGNRLIADPVIWASDKPVIRPLAYYATGLLMVNQRAIGGNTTFFLGEVRNYAWKNYFPVVYAIKEPLAFWLLTIIVFVYLTTKTQFLISNFKFLKIKEWVKTYFVEFSMLLWIAIYWYLSIRANLNIGVRHLLPTYGFVFIMLAGQLSKIIRDSRLLGKGSRAKPGISVEIRDYKAKIKIGTILIFALLGWYIVENIRVYPYYLTYFNQLAGGPSGGHQYVVDSNLDWGQDLKRLAMWVKNPPAGGNVDKIHFDYFGWADQGYYLKEKLVWINAGTYKDARDFLAKNPNGGYIAVSASFFMGSREKPETSYAWLDAHKPIAVIGNSIFVWKITP</sequence>
<feature type="transmembrane region" description="Helical" evidence="8">
    <location>
        <begin position="377"/>
        <end position="395"/>
    </location>
</feature>
<gene>
    <name evidence="10" type="ORF">A2918_00015</name>
</gene>
<feature type="transmembrane region" description="Helical" evidence="8">
    <location>
        <begin position="452"/>
        <end position="468"/>
    </location>
</feature>
<feature type="domain" description="ArnT-like N-terminal" evidence="9">
    <location>
        <begin position="41"/>
        <end position="254"/>
    </location>
</feature>
<dbReference type="GO" id="GO:0016763">
    <property type="term" value="F:pentosyltransferase activity"/>
    <property type="evidence" value="ECO:0007669"/>
    <property type="project" value="TreeGrafter"/>
</dbReference>
<feature type="transmembrane region" description="Helical" evidence="8">
    <location>
        <begin position="112"/>
        <end position="129"/>
    </location>
</feature>
<protein>
    <recommendedName>
        <fullName evidence="9">ArnT-like N-terminal domain-containing protein</fullName>
    </recommendedName>
</protein>
<organism evidence="10 11">
    <name type="scientific">Candidatus Yanofskybacteria bacterium RIFCSPLOWO2_01_FULL_42_49</name>
    <dbReference type="NCBI Taxonomy" id="1802694"/>
    <lineage>
        <taxon>Bacteria</taxon>
        <taxon>Candidatus Yanofskyibacteriota</taxon>
    </lineage>
</organism>
<reference evidence="10 11" key="1">
    <citation type="journal article" date="2016" name="Nat. Commun.">
        <title>Thousands of microbial genomes shed light on interconnected biogeochemical processes in an aquifer system.</title>
        <authorList>
            <person name="Anantharaman K."/>
            <person name="Brown C.T."/>
            <person name="Hug L.A."/>
            <person name="Sharon I."/>
            <person name="Castelle C.J."/>
            <person name="Probst A.J."/>
            <person name="Thomas B.C."/>
            <person name="Singh A."/>
            <person name="Wilkins M.J."/>
            <person name="Karaoz U."/>
            <person name="Brodie E.L."/>
            <person name="Williams K.H."/>
            <person name="Hubbard S.S."/>
            <person name="Banfield J.F."/>
        </authorList>
    </citation>
    <scope>NUCLEOTIDE SEQUENCE [LARGE SCALE GENOMIC DNA]</scope>
</reference>
<dbReference type="PANTHER" id="PTHR33908">
    <property type="entry name" value="MANNOSYLTRANSFERASE YKCB-RELATED"/>
    <property type="match status" value="1"/>
</dbReference>
<feature type="transmembrane region" description="Helical" evidence="8">
    <location>
        <begin position="232"/>
        <end position="254"/>
    </location>
</feature>
<keyword evidence="3" id="KW-0328">Glycosyltransferase</keyword>
<evidence type="ECO:0000313" key="11">
    <source>
        <dbReference type="Proteomes" id="UP000178227"/>
    </source>
</evidence>
<dbReference type="GO" id="GO:0000030">
    <property type="term" value="F:mannosyltransferase activity"/>
    <property type="evidence" value="ECO:0007669"/>
    <property type="project" value="InterPro"/>
</dbReference>
<comment type="caution">
    <text evidence="10">The sequence shown here is derived from an EMBL/GenBank/DDBJ whole genome shotgun (WGS) entry which is preliminary data.</text>
</comment>
<dbReference type="InterPro" id="IPR050297">
    <property type="entry name" value="LipidA_mod_glycosyltrf_83"/>
</dbReference>
<dbReference type="AlphaFoldDB" id="A0A1F8GA94"/>
<feature type="transmembrane region" description="Helical" evidence="8">
    <location>
        <begin position="163"/>
        <end position="180"/>
    </location>
</feature>
<dbReference type="GO" id="GO:0009103">
    <property type="term" value="P:lipopolysaccharide biosynthetic process"/>
    <property type="evidence" value="ECO:0007669"/>
    <property type="project" value="UniProtKB-ARBA"/>
</dbReference>
<evidence type="ECO:0000256" key="6">
    <source>
        <dbReference type="ARBA" id="ARBA00022989"/>
    </source>
</evidence>
<keyword evidence="4" id="KW-0808">Transferase</keyword>
<dbReference type="GO" id="GO:0006493">
    <property type="term" value="P:protein O-linked glycosylation"/>
    <property type="evidence" value="ECO:0007669"/>
    <property type="project" value="InterPro"/>
</dbReference>
<comment type="subcellular location">
    <subcellularLocation>
        <location evidence="1">Cell membrane</location>
        <topology evidence="1">Multi-pass membrane protein</topology>
    </subcellularLocation>
</comment>
<dbReference type="Pfam" id="PF02366">
    <property type="entry name" value="PMT"/>
    <property type="match status" value="1"/>
</dbReference>
<evidence type="ECO:0000259" key="9">
    <source>
        <dbReference type="Pfam" id="PF02366"/>
    </source>
</evidence>
<dbReference type="PANTHER" id="PTHR33908:SF11">
    <property type="entry name" value="MEMBRANE PROTEIN"/>
    <property type="match status" value="1"/>
</dbReference>
<keyword evidence="5 8" id="KW-0812">Transmembrane</keyword>
<evidence type="ECO:0000256" key="3">
    <source>
        <dbReference type="ARBA" id="ARBA00022676"/>
    </source>
</evidence>
<dbReference type="InterPro" id="IPR003342">
    <property type="entry name" value="ArnT-like_N"/>
</dbReference>
<dbReference type="EMBL" id="MGKI01000012">
    <property type="protein sequence ID" value="OGN22294.1"/>
    <property type="molecule type" value="Genomic_DNA"/>
</dbReference>
<dbReference type="GO" id="GO:0005886">
    <property type="term" value="C:plasma membrane"/>
    <property type="evidence" value="ECO:0007669"/>
    <property type="project" value="UniProtKB-SubCell"/>
</dbReference>
<feature type="transmembrane region" description="Helical" evidence="8">
    <location>
        <begin position="136"/>
        <end position="157"/>
    </location>
</feature>
<evidence type="ECO:0000313" key="10">
    <source>
        <dbReference type="EMBL" id="OGN22294.1"/>
    </source>
</evidence>
<evidence type="ECO:0000256" key="2">
    <source>
        <dbReference type="ARBA" id="ARBA00022475"/>
    </source>
</evidence>
<keyword evidence="2" id="KW-1003">Cell membrane</keyword>
<feature type="transmembrane region" description="Helical" evidence="8">
    <location>
        <begin position="187"/>
        <end position="220"/>
    </location>
</feature>
<evidence type="ECO:0000256" key="8">
    <source>
        <dbReference type="SAM" id="Phobius"/>
    </source>
</evidence>
<accession>A0A1F8GA94</accession>
<feature type="transmembrane region" description="Helical" evidence="8">
    <location>
        <begin position="340"/>
        <end position="356"/>
    </location>
</feature>
<dbReference type="Proteomes" id="UP000178227">
    <property type="component" value="Unassembled WGS sequence"/>
</dbReference>